<gene>
    <name evidence="3" type="primary">LOC106013307</name>
</gene>
<proteinExistence type="predicted"/>
<sequence>MSRDILFVFGIDTKTDNPDIHSQFLCRKCARKLLQVKKAESGQSLQMAREIEGTAREVWCQFSEENTTSNCSLCAHRLCLGNGCIKTKKEVIDRDEDELDPGDETPFSNEDDSLRLQFSEIPIATSTPLKNRTADSATSPVTPRQETLLDSLRKPVSESLSKKEELLLTHFVKRKLFQDPNHSTFSCKTKGQPLVLQKTVVPRKKSSVAKTPTKRRRTRWLSEARMKMSGKSPEALDKQFASELKTVPICRRQVIYNKTKGAQQLKLTKQQTLCMSEALGLSWRQGRTQRKHLKKAGILLESETSVRDFSREIVSDFVQVEQKYFISENGTESKEHLARVVKLPSWVDYLLDAYDKNNMLMWHYG</sequence>
<dbReference type="PANTHER" id="PTHR31424">
    <property type="entry name" value="PROTEIN CBG23806"/>
    <property type="match status" value="1"/>
</dbReference>
<name>A0ABM1AAR4_APLCA</name>
<feature type="compositionally biased region" description="Polar residues" evidence="1">
    <location>
        <begin position="125"/>
        <end position="145"/>
    </location>
</feature>
<keyword evidence="2" id="KW-1185">Reference proteome</keyword>
<evidence type="ECO:0000256" key="1">
    <source>
        <dbReference type="SAM" id="MobiDB-lite"/>
    </source>
</evidence>
<dbReference type="Proteomes" id="UP000694888">
    <property type="component" value="Unplaced"/>
</dbReference>
<dbReference type="GeneID" id="106013307"/>
<accession>A0ABM1AAR4</accession>
<reference evidence="3" key="1">
    <citation type="submission" date="2025-08" db="UniProtKB">
        <authorList>
            <consortium name="RefSeq"/>
        </authorList>
    </citation>
    <scope>IDENTIFICATION</scope>
</reference>
<organism evidence="2 3">
    <name type="scientific">Aplysia californica</name>
    <name type="common">California sea hare</name>
    <dbReference type="NCBI Taxonomy" id="6500"/>
    <lineage>
        <taxon>Eukaryota</taxon>
        <taxon>Metazoa</taxon>
        <taxon>Spiralia</taxon>
        <taxon>Lophotrochozoa</taxon>
        <taxon>Mollusca</taxon>
        <taxon>Gastropoda</taxon>
        <taxon>Heterobranchia</taxon>
        <taxon>Euthyneura</taxon>
        <taxon>Tectipleura</taxon>
        <taxon>Aplysiida</taxon>
        <taxon>Aplysioidea</taxon>
        <taxon>Aplysiidae</taxon>
        <taxon>Aplysia</taxon>
    </lineage>
</organism>
<feature type="region of interest" description="Disordered" evidence="1">
    <location>
        <begin position="125"/>
        <end position="146"/>
    </location>
</feature>
<protein>
    <submittedName>
        <fullName evidence="3">Uncharacterized protein LOC106013307</fullName>
    </submittedName>
</protein>
<evidence type="ECO:0000313" key="2">
    <source>
        <dbReference type="Proteomes" id="UP000694888"/>
    </source>
</evidence>
<dbReference type="RefSeq" id="XP_012944113.1">
    <property type="nucleotide sequence ID" value="XM_013088659.2"/>
</dbReference>
<evidence type="ECO:0000313" key="3">
    <source>
        <dbReference type="RefSeq" id="XP_012944113.1"/>
    </source>
</evidence>
<dbReference type="PANTHER" id="PTHR31424:SF3">
    <property type="entry name" value="RING-TYPE DOMAIN-CONTAINING PROTEIN"/>
    <property type="match status" value="1"/>
</dbReference>